<dbReference type="RefSeq" id="WP_065255156.1">
    <property type="nucleotide sequence ID" value="NZ_JARDJM010000006.1"/>
</dbReference>
<organism evidence="1 2">
    <name type="scientific">Moraxella lacunata</name>
    <dbReference type="NCBI Taxonomy" id="477"/>
    <lineage>
        <taxon>Bacteria</taxon>
        <taxon>Pseudomonadati</taxon>
        <taxon>Pseudomonadota</taxon>
        <taxon>Gammaproteobacteria</taxon>
        <taxon>Moraxellales</taxon>
        <taxon>Moraxellaceae</taxon>
        <taxon>Moraxella</taxon>
    </lineage>
</organism>
<evidence type="ECO:0000313" key="1">
    <source>
        <dbReference type="EMBL" id="OBX64696.1"/>
    </source>
</evidence>
<name>A0A1B8Q4Z4_MORLA</name>
<dbReference type="OrthoDB" id="1633523at2"/>
<sequence>MPHDIGFVTAQDGKPAHYQMLQKIKELAVRSGDWELLREDTSTKNHEIILKGRGYSKQEEIFVGVRTYQNPQADYYNLAVATFTGYVPSNPFDNQPSAVLSGVPAHNQRIDYWLTVNPQRIACCMKVGTPVYEHFYIGKFLPYARPSQCPYPVVCAGMLHGVPATRFSDTNHSFPYKGNRKNLAMRFNTGVYLNVECHPYNSSPLTSSRQLRDTNGVYPLMPIILTDNNGIYGEFDGVRFVSGFDNVTENMCGDDWVVLQDVGRTGFNDYIALRLDK</sequence>
<reference evidence="1 2" key="1">
    <citation type="submission" date="2016-06" db="EMBL/GenBank/DDBJ databases">
        <title>Draft genome of Moraxella lacunata CCUG 57757A.</title>
        <authorList>
            <person name="Salva-Serra F."/>
            <person name="Engstrom-Jakobsson H."/>
            <person name="Thorell K."/>
            <person name="Gonzales-Siles L."/>
            <person name="Karlsson R."/>
            <person name="Boulund F."/>
            <person name="Engstrand L."/>
            <person name="Kristiansson E."/>
            <person name="Moore E."/>
        </authorList>
    </citation>
    <scope>NUCLEOTIDE SEQUENCE [LARGE SCALE GENOMIC DNA]</scope>
    <source>
        <strain evidence="1 2">CCUG 57757A</strain>
    </source>
</reference>
<comment type="caution">
    <text evidence="1">The sequence shown here is derived from an EMBL/GenBank/DDBJ whole genome shotgun (WGS) entry which is preliminary data.</text>
</comment>
<dbReference type="EMBL" id="LZMS01000040">
    <property type="protein sequence ID" value="OBX64696.1"/>
    <property type="molecule type" value="Genomic_DNA"/>
</dbReference>
<dbReference type="Proteomes" id="UP000092607">
    <property type="component" value="Unassembled WGS sequence"/>
</dbReference>
<proteinExistence type="predicted"/>
<evidence type="ECO:0000313" key="2">
    <source>
        <dbReference type="Proteomes" id="UP000092607"/>
    </source>
</evidence>
<protein>
    <submittedName>
        <fullName evidence="1">Uncharacterized protein</fullName>
    </submittedName>
</protein>
<dbReference type="AlphaFoldDB" id="A0A1B8Q4Z4"/>
<accession>A0A1B8Q4Z4</accession>
<gene>
    <name evidence="1" type="ORF">A9309_04100</name>
</gene>